<accession>A0A6J7TPN2</accession>
<dbReference type="EMBL" id="CAFBPE010000021">
    <property type="protein sequence ID" value="CAB5003151.1"/>
    <property type="molecule type" value="Genomic_DNA"/>
</dbReference>
<dbReference type="EMBL" id="CAFBQN010000015">
    <property type="protein sequence ID" value="CAB5055112.1"/>
    <property type="molecule type" value="Genomic_DNA"/>
</dbReference>
<organism evidence="2">
    <name type="scientific">freshwater metagenome</name>
    <dbReference type="NCBI Taxonomy" id="449393"/>
    <lineage>
        <taxon>unclassified sequences</taxon>
        <taxon>metagenomes</taxon>
        <taxon>ecological metagenomes</taxon>
    </lineage>
</organism>
<sequence length="228" mass="22751">MRLKVKSSNKSYLVKVLVVLSASALLMSTVSSANAATKTITCYKGTVVKKVTAAKPKCPTGYTTTKPVVKATVKPTAAATTKSTAAVVAFNGTYTGKIGLLWGDSFVQVTSVDAAGTNALGLSDLQGIGSAAPASQCDSFNGSGTLSGGGNTLKVSFDSSAKACAEDADAPTTIAITGNAVINGGTGKYAGATGTLKVTGSFAIKSTTAGKSETNAFKITLTGNINTK</sequence>
<name>A0A6J7TPN2_9ZZZZ</name>
<proteinExistence type="predicted"/>
<reference evidence="2" key="1">
    <citation type="submission" date="2020-05" db="EMBL/GenBank/DDBJ databases">
        <authorList>
            <person name="Chiriac C."/>
            <person name="Salcher M."/>
            <person name="Ghai R."/>
            <person name="Kavagutti S V."/>
        </authorList>
    </citation>
    <scope>NUCLEOTIDE SEQUENCE</scope>
</reference>
<dbReference type="AlphaFoldDB" id="A0A6J7TPN2"/>
<protein>
    <submittedName>
        <fullName evidence="2">Unannotated protein</fullName>
    </submittedName>
</protein>
<evidence type="ECO:0000313" key="1">
    <source>
        <dbReference type="EMBL" id="CAB5003151.1"/>
    </source>
</evidence>
<evidence type="ECO:0000313" key="2">
    <source>
        <dbReference type="EMBL" id="CAB5055112.1"/>
    </source>
</evidence>
<gene>
    <name evidence="1" type="ORF">UFOPK4065_00439</name>
    <name evidence="2" type="ORF">UFOPK4319_00388</name>
</gene>